<reference evidence="5" key="1">
    <citation type="submission" date="2021-04" db="EMBL/GenBank/DDBJ databases">
        <authorList>
            <person name="Postec A."/>
        </authorList>
    </citation>
    <scope>NUCLEOTIDE SEQUENCE</scope>
    <source>
        <strain evidence="5">F1F22</strain>
    </source>
</reference>
<evidence type="ECO:0000256" key="3">
    <source>
        <dbReference type="PROSITE-ProRule" id="PRU00182"/>
    </source>
</evidence>
<dbReference type="InterPro" id="IPR006224">
    <property type="entry name" value="PsdUridine_synth_RluA-like_CS"/>
</dbReference>
<dbReference type="InterPro" id="IPR036986">
    <property type="entry name" value="S4_RNA-bd_sf"/>
</dbReference>
<evidence type="ECO:0000256" key="2">
    <source>
        <dbReference type="ARBA" id="ARBA00023235"/>
    </source>
</evidence>
<reference evidence="5" key="2">
    <citation type="submission" date="2022-06" db="EMBL/GenBank/DDBJ databases">
        <title>Thermospira aquatica gen. nov., sp. nov.</title>
        <authorList>
            <person name="Ben Ali Gam Z."/>
            <person name="Labat M."/>
        </authorList>
    </citation>
    <scope>NUCLEOTIDE SEQUENCE</scope>
    <source>
        <strain evidence="5">F1F22</strain>
    </source>
</reference>
<accession>A0AAX3BBQ1</accession>
<dbReference type="PANTHER" id="PTHR21600">
    <property type="entry name" value="MITOCHONDRIAL RNA PSEUDOURIDINE SYNTHASE"/>
    <property type="match status" value="1"/>
</dbReference>
<dbReference type="EMBL" id="CP073355">
    <property type="protein sequence ID" value="URA09653.1"/>
    <property type="molecule type" value="Genomic_DNA"/>
</dbReference>
<dbReference type="InterPro" id="IPR020103">
    <property type="entry name" value="PsdUridine_synth_cat_dom_sf"/>
</dbReference>
<name>A0AAX3BBQ1_9SPIR</name>
<dbReference type="GO" id="GO:0003723">
    <property type="term" value="F:RNA binding"/>
    <property type="evidence" value="ECO:0007669"/>
    <property type="project" value="UniProtKB-KW"/>
</dbReference>
<dbReference type="GO" id="GO:0120159">
    <property type="term" value="F:rRNA pseudouridine synthase activity"/>
    <property type="evidence" value="ECO:0007669"/>
    <property type="project" value="UniProtKB-ARBA"/>
</dbReference>
<evidence type="ECO:0000313" key="5">
    <source>
        <dbReference type="EMBL" id="URA09653.1"/>
    </source>
</evidence>
<evidence type="ECO:0000256" key="1">
    <source>
        <dbReference type="ARBA" id="ARBA00010876"/>
    </source>
</evidence>
<dbReference type="PROSITE" id="PS50889">
    <property type="entry name" value="S4"/>
    <property type="match status" value="1"/>
</dbReference>
<keyword evidence="6" id="KW-1185">Reference proteome</keyword>
<dbReference type="GO" id="GO:0000455">
    <property type="term" value="P:enzyme-directed rRNA pseudouridine synthesis"/>
    <property type="evidence" value="ECO:0007669"/>
    <property type="project" value="UniProtKB-ARBA"/>
</dbReference>
<dbReference type="RefSeq" id="WP_271434790.1">
    <property type="nucleotide sequence ID" value="NZ_CP073355.1"/>
</dbReference>
<dbReference type="SUPFAM" id="SSF55174">
    <property type="entry name" value="Alpha-L RNA-binding motif"/>
    <property type="match status" value="1"/>
</dbReference>
<organism evidence="5 6">
    <name type="scientific">Thermospira aquatica</name>
    <dbReference type="NCBI Taxonomy" id="2828656"/>
    <lineage>
        <taxon>Bacteria</taxon>
        <taxon>Pseudomonadati</taxon>
        <taxon>Spirochaetota</taxon>
        <taxon>Spirochaetia</taxon>
        <taxon>Brevinematales</taxon>
        <taxon>Thermospiraceae</taxon>
        <taxon>Thermospira</taxon>
    </lineage>
</organism>
<dbReference type="InterPro" id="IPR006145">
    <property type="entry name" value="PsdUridine_synth_RsuA/RluA"/>
</dbReference>
<dbReference type="KEGG" id="taqu:KDW03_09195"/>
<dbReference type="SUPFAM" id="SSF55120">
    <property type="entry name" value="Pseudouridine synthase"/>
    <property type="match status" value="1"/>
</dbReference>
<evidence type="ECO:0000313" key="6">
    <source>
        <dbReference type="Proteomes" id="UP001056539"/>
    </source>
</evidence>
<feature type="domain" description="RNA-binding S4" evidence="4">
    <location>
        <begin position="10"/>
        <end position="70"/>
    </location>
</feature>
<dbReference type="InterPro" id="IPR002942">
    <property type="entry name" value="S4_RNA-bd"/>
</dbReference>
<dbReference type="Proteomes" id="UP001056539">
    <property type="component" value="Chromosome"/>
</dbReference>
<dbReference type="CDD" id="cd00165">
    <property type="entry name" value="S4"/>
    <property type="match status" value="1"/>
</dbReference>
<keyword evidence="2" id="KW-0413">Isomerase</keyword>
<dbReference type="SMART" id="SM00363">
    <property type="entry name" value="S4"/>
    <property type="match status" value="1"/>
</dbReference>
<comment type="similarity">
    <text evidence="1">Belongs to the pseudouridine synthase RluA family.</text>
</comment>
<dbReference type="PANTHER" id="PTHR21600:SF44">
    <property type="entry name" value="RIBOSOMAL LARGE SUBUNIT PSEUDOURIDINE SYNTHASE D"/>
    <property type="match status" value="1"/>
</dbReference>
<dbReference type="CDD" id="cd02869">
    <property type="entry name" value="PseudoU_synth_RluA_like"/>
    <property type="match status" value="1"/>
</dbReference>
<proteinExistence type="inferred from homology"/>
<dbReference type="InterPro" id="IPR050188">
    <property type="entry name" value="RluA_PseudoU_synthase"/>
</dbReference>
<evidence type="ECO:0000259" key="4">
    <source>
        <dbReference type="SMART" id="SM00363"/>
    </source>
</evidence>
<dbReference type="Gene3D" id="3.10.290.10">
    <property type="entry name" value="RNA-binding S4 domain"/>
    <property type="match status" value="1"/>
</dbReference>
<dbReference type="AlphaFoldDB" id="A0AAX3BBQ1"/>
<gene>
    <name evidence="5" type="ORF">KDW03_09195</name>
</gene>
<dbReference type="Gene3D" id="3.30.2350.10">
    <property type="entry name" value="Pseudouridine synthase"/>
    <property type="match status" value="1"/>
</dbReference>
<sequence length="285" mass="33663">MQRFECLYPMLLRDFVAEQLGVSKKKAKELLDAKRVFVNKQVVWIATHQLRRGDRVEIHEEKKVGFDPSLLLLENEWILAVNKPAGMVVTEKTDSLEFQLRQWYKNRHLRAIHRLDKDTSGVVLFGKEQEVVDFYRTRWEEVVEKYYLAICQGVLPFKQKQLKDYLEQKLAVMDVVKLKEGDDYSLIGVRLHTGRKHQIRIQMAKIGYPLVGDRLYGPKKLKKRELRGASQQYLHAYEVRGILPSGENFRVVAPLPSEMKAFMKRHHLFDDVIWETECWFDTFIE</sequence>
<dbReference type="PROSITE" id="PS01129">
    <property type="entry name" value="PSI_RLU"/>
    <property type="match status" value="1"/>
</dbReference>
<protein>
    <submittedName>
        <fullName evidence="5">RluA family pseudouridine synthase</fullName>
    </submittedName>
</protein>
<dbReference type="Pfam" id="PF00849">
    <property type="entry name" value="PseudoU_synth_2"/>
    <property type="match status" value="1"/>
</dbReference>
<keyword evidence="3" id="KW-0694">RNA-binding</keyword>